<protein>
    <submittedName>
        <fullName evidence="1">Uncharacterized protein</fullName>
    </submittedName>
</protein>
<accession>A0A3S5B9P0</accession>
<dbReference type="Proteomes" id="UP000784294">
    <property type="component" value="Unassembled WGS sequence"/>
</dbReference>
<dbReference type="EMBL" id="CAAALY010288041">
    <property type="protein sequence ID" value="VEL44008.1"/>
    <property type="molecule type" value="Genomic_DNA"/>
</dbReference>
<evidence type="ECO:0000313" key="1">
    <source>
        <dbReference type="EMBL" id="VEL44008.1"/>
    </source>
</evidence>
<comment type="caution">
    <text evidence="1">The sequence shown here is derived from an EMBL/GenBank/DDBJ whole genome shotgun (WGS) entry which is preliminary data.</text>
</comment>
<organism evidence="1 2">
    <name type="scientific">Protopolystoma xenopodis</name>
    <dbReference type="NCBI Taxonomy" id="117903"/>
    <lineage>
        <taxon>Eukaryota</taxon>
        <taxon>Metazoa</taxon>
        <taxon>Spiralia</taxon>
        <taxon>Lophotrochozoa</taxon>
        <taxon>Platyhelminthes</taxon>
        <taxon>Monogenea</taxon>
        <taxon>Polyopisthocotylea</taxon>
        <taxon>Polystomatidea</taxon>
        <taxon>Polystomatidae</taxon>
        <taxon>Protopolystoma</taxon>
    </lineage>
</organism>
<gene>
    <name evidence="1" type="ORF">PXEA_LOCUS37448</name>
</gene>
<evidence type="ECO:0000313" key="2">
    <source>
        <dbReference type="Proteomes" id="UP000784294"/>
    </source>
</evidence>
<sequence length="142" mass="15587">MILFHFRYWSRSLDIELFNDRVATGLIYLQARVEERRLKTSTASSNLSKESVIALGAKTAKNVTVAAILADSNSLDYGQVISATKQGLAVTETRPKCETNTSYGFLLPSVNSSCQSLSVYKAGQSTANLDRDSELLNKMKVS</sequence>
<name>A0A3S5B9P0_9PLAT</name>
<dbReference type="AlphaFoldDB" id="A0A3S5B9P0"/>
<reference evidence="1" key="1">
    <citation type="submission" date="2018-11" db="EMBL/GenBank/DDBJ databases">
        <authorList>
            <consortium name="Pathogen Informatics"/>
        </authorList>
    </citation>
    <scope>NUCLEOTIDE SEQUENCE</scope>
</reference>
<proteinExistence type="predicted"/>
<keyword evidence="2" id="KW-1185">Reference proteome</keyword>